<dbReference type="GO" id="GO:0016020">
    <property type="term" value="C:membrane"/>
    <property type="evidence" value="ECO:0007669"/>
    <property type="project" value="TreeGrafter"/>
</dbReference>
<dbReference type="SUPFAM" id="SSF53474">
    <property type="entry name" value="alpha/beta-Hydrolases"/>
    <property type="match status" value="1"/>
</dbReference>
<dbReference type="EMBL" id="KI912123">
    <property type="protein sequence ID" value="ETS73166.1"/>
    <property type="molecule type" value="Genomic_DNA"/>
</dbReference>
<dbReference type="HOGENOM" id="CLU_020336_50_1_1"/>
<dbReference type="InterPro" id="IPR050266">
    <property type="entry name" value="AB_hydrolase_sf"/>
</dbReference>
<dbReference type="InterPro" id="IPR000073">
    <property type="entry name" value="AB_hydrolase_1"/>
</dbReference>
<dbReference type="GO" id="GO:0046464">
    <property type="term" value="P:acylglycerol catabolic process"/>
    <property type="evidence" value="ECO:0007669"/>
    <property type="project" value="TreeGrafter"/>
</dbReference>
<evidence type="ECO:0000313" key="3">
    <source>
        <dbReference type="Proteomes" id="UP000030651"/>
    </source>
</evidence>
<proteinExistence type="predicted"/>
<dbReference type="InParanoid" id="W3WK26"/>
<dbReference type="Proteomes" id="UP000030651">
    <property type="component" value="Unassembled WGS sequence"/>
</dbReference>
<gene>
    <name evidence="2" type="ORF">PFICI_15111</name>
</gene>
<sequence>MASKGLITTRDGTQISYTQMGPLEGANILFLPGWRQTAAQWGKQVEYFHARHRVTTFDYRGHGESEKPASEYTVGLLARDLNDLINALGLIGCTAVGHSVGASVIWAFWKTHPESRHHIHKAVIADQAPCMLIDPSWSDAQIRNYGAIFTQDVLNQLPQVFDTMIPAAIKSMFTNKVTEEDLAWFLSQNEKCPKNIALQLLRNHASQDWRKVIPQLDMPVLVISAEGGQFPLETGAWIREQTTDCKIAIIKKDEGGSHFMFWEAPEKFNSIIEEFLNDGSISKPKDAEVGTWRKLHHEPEFY</sequence>
<dbReference type="RefSeq" id="XP_007841883.1">
    <property type="nucleotide sequence ID" value="XM_007843692.1"/>
</dbReference>
<dbReference type="InterPro" id="IPR029058">
    <property type="entry name" value="AB_hydrolase_fold"/>
</dbReference>
<dbReference type="KEGG" id="pfy:PFICI_15111"/>
<name>W3WK26_PESFW</name>
<dbReference type="AlphaFoldDB" id="W3WK26"/>
<evidence type="ECO:0000313" key="2">
    <source>
        <dbReference type="EMBL" id="ETS73166.1"/>
    </source>
</evidence>
<keyword evidence="3" id="KW-1185">Reference proteome</keyword>
<dbReference type="GeneID" id="19280124"/>
<organism evidence="2 3">
    <name type="scientific">Pestalotiopsis fici (strain W106-1 / CGMCC3.15140)</name>
    <dbReference type="NCBI Taxonomy" id="1229662"/>
    <lineage>
        <taxon>Eukaryota</taxon>
        <taxon>Fungi</taxon>
        <taxon>Dikarya</taxon>
        <taxon>Ascomycota</taxon>
        <taxon>Pezizomycotina</taxon>
        <taxon>Sordariomycetes</taxon>
        <taxon>Xylariomycetidae</taxon>
        <taxon>Amphisphaeriales</taxon>
        <taxon>Sporocadaceae</taxon>
        <taxon>Pestalotiopsis</taxon>
    </lineage>
</organism>
<reference evidence="3" key="1">
    <citation type="journal article" date="2015" name="BMC Genomics">
        <title>Genomic and transcriptomic analysis of the endophytic fungus Pestalotiopsis fici reveals its lifestyle and high potential for synthesis of natural products.</title>
        <authorList>
            <person name="Wang X."/>
            <person name="Zhang X."/>
            <person name="Liu L."/>
            <person name="Xiang M."/>
            <person name="Wang W."/>
            <person name="Sun X."/>
            <person name="Che Y."/>
            <person name="Guo L."/>
            <person name="Liu G."/>
            <person name="Guo L."/>
            <person name="Wang C."/>
            <person name="Yin W.B."/>
            <person name="Stadler M."/>
            <person name="Zhang X."/>
            <person name="Liu X."/>
        </authorList>
    </citation>
    <scope>NUCLEOTIDE SEQUENCE [LARGE SCALE GENOMIC DNA]</scope>
    <source>
        <strain evidence="3">W106-1 / CGMCC3.15140</strain>
    </source>
</reference>
<dbReference type="Pfam" id="PF00561">
    <property type="entry name" value="Abhydrolase_1"/>
    <property type="match status" value="1"/>
</dbReference>
<accession>W3WK26</accession>
<dbReference type="Gene3D" id="3.40.50.1820">
    <property type="entry name" value="alpha/beta hydrolase"/>
    <property type="match status" value="1"/>
</dbReference>
<evidence type="ECO:0000259" key="1">
    <source>
        <dbReference type="Pfam" id="PF00561"/>
    </source>
</evidence>
<dbReference type="eggNOG" id="KOG4178">
    <property type="taxonomic scope" value="Eukaryota"/>
</dbReference>
<feature type="domain" description="AB hydrolase-1" evidence="1">
    <location>
        <begin position="28"/>
        <end position="265"/>
    </location>
</feature>
<protein>
    <recommendedName>
        <fullName evidence="1">AB hydrolase-1 domain-containing protein</fullName>
    </recommendedName>
</protein>
<dbReference type="PANTHER" id="PTHR43798">
    <property type="entry name" value="MONOACYLGLYCEROL LIPASE"/>
    <property type="match status" value="1"/>
</dbReference>
<dbReference type="OMA" id="SEYIGHT"/>
<dbReference type="GO" id="GO:0047372">
    <property type="term" value="F:monoacylglycerol lipase activity"/>
    <property type="evidence" value="ECO:0007669"/>
    <property type="project" value="TreeGrafter"/>
</dbReference>
<dbReference type="PANTHER" id="PTHR43798:SF33">
    <property type="entry name" value="HYDROLASE, PUTATIVE (AFU_ORTHOLOGUE AFUA_2G14860)-RELATED"/>
    <property type="match status" value="1"/>
</dbReference>
<dbReference type="OrthoDB" id="408373at2759"/>